<dbReference type="InterPro" id="IPR001314">
    <property type="entry name" value="Peptidase_S1A"/>
</dbReference>
<dbReference type="Gene3D" id="2.40.10.10">
    <property type="entry name" value="Trypsin-like serine proteases"/>
    <property type="match status" value="2"/>
</dbReference>
<dbReference type="Pfam" id="PF00089">
    <property type="entry name" value="Trypsin"/>
    <property type="match status" value="1"/>
</dbReference>
<keyword evidence="12" id="KW-1185">Reference proteome</keyword>
<evidence type="ECO:0000256" key="8">
    <source>
        <dbReference type="RuleBase" id="RU363034"/>
    </source>
</evidence>
<comment type="caution">
    <text evidence="11">The sequence shown here is derived from an EMBL/GenBank/DDBJ whole genome shotgun (WGS) entry which is preliminary data.</text>
</comment>
<keyword evidence="2 8" id="KW-0645">Protease</keyword>
<dbReference type="EMBL" id="VTPC01000867">
    <property type="protein sequence ID" value="KAF2904068.1"/>
    <property type="molecule type" value="Genomic_DNA"/>
</dbReference>
<keyword evidence="6" id="KW-0865">Zymogen</keyword>
<dbReference type="PANTHER" id="PTHR24276">
    <property type="entry name" value="POLYSERASE-RELATED"/>
    <property type="match status" value="1"/>
</dbReference>
<dbReference type="CDD" id="cd00190">
    <property type="entry name" value="Tryp_SPc"/>
    <property type="match status" value="1"/>
</dbReference>
<feature type="chain" id="PRO_5035468286" description="Peptidase S1 domain-containing protein" evidence="9">
    <location>
        <begin position="25"/>
        <end position="272"/>
    </location>
</feature>
<evidence type="ECO:0000256" key="1">
    <source>
        <dbReference type="ARBA" id="ARBA00007664"/>
    </source>
</evidence>
<evidence type="ECO:0000256" key="5">
    <source>
        <dbReference type="ARBA" id="ARBA00022825"/>
    </source>
</evidence>
<gene>
    <name evidence="11" type="ORF">ILUMI_02102</name>
</gene>
<dbReference type="SMART" id="SM00020">
    <property type="entry name" value="Tryp_SPc"/>
    <property type="match status" value="1"/>
</dbReference>
<dbReference type="InterPro" id="IPR001254">
    <property type="entry name" value="Trypsin_dom"/>
</dbReference>
<dbReference type="GO" id="GO:0004252">
    <property type="term" value="F:serine-type endopeptidase activity"/>
    <property type="evidence" value="ECO:0007669"/>
    <property type="project" value="InterPro"/>
</dbReference>
<dbReference type="Proteomes" id="UP000801492">
    <property type="component" value="Unassembled WGS sequence"/>
</dbReference>
<evidence type="ECO:0000256" key="3">
    <source>
        <dbReference type="ARBA" id="ARBA00022729"/>
    </source>
</evidence>
<proteinExistence type="inferred from homology"/>
<organism evidence="11 12">
    <name type="scientific">Ignelater luminosus</name>
    <name type="common">Cucubano</name>
    <name type="synonym">Pyrophorus luminosus</name>
    <dbReference type="NCBI Taxonomy" id="2038154"/>
    <lineage>
        <taxon>Eukaryota</taxon>
        <taxon>Metazoa</taxon>
        <taxon>Ecdysozoa</taxon>
        <taxon>Arthropoda</taxon>
        <taxon>Hexapoda</taxon>
        <taxon>Insecta</taxon>
        <taxon>Pterygota</taxon>
        <taxon>Neoptera</taxon>
        <taxon>Endopterygota</taxon>
        <taxon>Coleoptera</taxon>
        <taxon>Polyphaga</taxon>
        <taxon>Elateriformia</taxon>
        <taxon>Elateroidea</taxon>
        <taxon>Elateridae</taxon>
        <taxon>Agrypninae</taxon>
        <taxon>Pyrophorini</taxon>
        <taxon>Ignelater</taxon>
    </lineage>
</organism>
<evidence type="ECO:0000256" key="7">
    <source>
        <dbReference type="ARBA" id="ARBA00023157"/>
    </source>
</evidence>
<protein>
    <recommendedName>
        <fullName evidence="10">Peptidase S1 domain-containing protein</fullName>
    </recommendedName>
</protein>
<dbReference type="InterPro" id="IPR018114">
    <property type="entry name" value="TRYPSIN_HIS"/>
</dbReference>
<evidence type="ECO:0000259" key="10">
    <source>
        <dbReference type="PROSITE" id="PS50240"/>
    </source>
</evidence>
<evidence type="ECO:0000256" key="6">
    <source>
        <dbReference type="ARBA" id="ARBA00023145"/>
    </source>
</evidence>
<keyword evidence="4 8" id="KW-0378">Hydrolase</keyword>
<dbReference type="PROSITE" id="PS00134">
    <property type="entry name" value="TRYPSIN_HIS"/>
    <property type="match status" value="1"/>
</dbReference>
<dbReference type="SUPFAM" id="SSF50494">
    <property type="entry name" value="Trypsin-like serine proteases"/>
    <property type="match status" value="1"/>
</dbReference>
<dbReference type="PROSITE" id="PS50240">
    <property type="entry name" value="TRYPSIN_DOM"/>
    <property type="match status" value="1"/>
</dbReference>
<evidence type="ECO:0000256" key="4">
    <source>
        <dbReference type="ARBA" id="ARBA00022801"/>
    </source>
</evidence>
<sequence>NGITSTTTMFRLVLISTLVALSFGGVPFGRSKTPTLDGRIVGGEDASIEEHPYQVSFQAFGSHWCGGSLVRPDIVVTAAHCTDPLKPYPNNLSVRAGSSHKAQGGQVAKVVGTCDHPKFSPQNSYDYDVSVLKLDRPLKLGAGVQLINLQSVGVDVKVGTLARVTGWGALSSGGNSPSILQKVDVPKVDQSECKDAYPFENISPRMTCYGFAKGGKDACQGDSGGPLVVDGKLDGIVSWGYGCANPGEPGVYCKVSNPEIIDHINKCIEEFS</sequence>
<dbReference type="AlphaFoldDB" id="A0A8K0DIX5"/>
<dbReference type="PANTHER" id="PTHR24276:SF91">
    <property type="entry name" value="AT26814P-RELATED"/>
    <property type="match status" value="1"/>
</dbReference>
<feature type="domain" description="Peptidase S1" evidence="10">
    <location>
        <begin position="40"/>
        <end position="269"/>
    </location>
</feature>
<evidence type="ECO:0000313" key="11">
    <source>
        <dbReference type="EMBL" id="KAF2904068.1"/>
    </source>
</evidence>
<dbReference type="InterPro" id="IPR043504">
    <property type="entry name" value="Peptidase_S1_PA_chymotrypsin"/>
</dbReference>
<name>A0A8K0DIX5_IGNLU</name>
<comment type="similarity">
    <text evidence="1">Belongs to the peptidase S1 family.</text>
</comment>
<dbReference type="OrthoDB" id="10051896at2759"/>
<dbReference type="FunFam" id="2.40.10.10:FF:000077">
    <property type="entry name" value="Predicted protein"/>
    <property type="match status" value="1"/>
</dbReference>
<feature type="non-terminal residue" evidence="11">
    <location>
        <position position="1"/>
    </location>
</feature>
<keyword evidence="7" id="KW-1015">Disulfide bond</keyword>
<dbReference type="GO" id="GO:0006508">
    <property type="term" value="P:proteolysis"/>
    <property type="evidence" value="ECO:0007669"/>
    <property type="project" value="UniProtKB-KW"/>
</dbReference>
<accession>A0A8K0DIX5</accession>
<evidence type="ECO:0000256" key="2">
    <source>
        <dbReference type="ARBA" id="ARBA00022670"/>
    </source>
</evidence>
<feature type="signal peptide" evidence="9">
    <location>
        <begin position="1"/>
        <end position="24"/>
    </location>
</feature>
<evidence type="ECO:0000256" key="9">
    <source>
        <dbReference type="SAM" id="SignalP"/>
    </source>
</evidence>
<reference evidence="11" key="1">
    <citation type="submission" date="2019-08" db="EMBL/GenBank/DDBJ databases">
        <title>The genome of the North American firefly Photinus pyralis.</title>
        <authorList>
            <consortium name="Photinus pyralis genome working group"/>
            <person name="Fallon T.R."/>
            <person name="Sander Lower S.E."/>
            <person name="Weng J.-K."/>
        </authorList>
    </citation>
    <scope>NUCLEOTIDE SEQUENCE</scope>
    <source>
        <strain evidence="11">TRF0915ILg1</strain>
        <tissue evidence="11">Whole body</tissue>
    </source>
</reference>
<dbReference type="InterPro" id="IPR009003">
    <property type="entry name" value="Peptidase_S1_PA"/>
</dbReference>
<dbReference type="PROSITE" id="PS00135">
    <property type="entry name" value="TRYPSIN_SER"/>
    <property type="match status" value="1"/>
</dbReference>
<evidence type="ECO:0000313" key="12">
    <source>
        <dbReference type="Proteomes" id="UP000801492"/>
    </source>
</evidence>
<dbReference type="InterPro" id="IPR033116">
    <property type="entry name" value="TRYPSIN_SER"/>
</dbReference>
<keyword evidence="3 9" id="KW-0732">Signal</keyword>
<dbReference type="InterPro" id="IPR050430">
    <property type="entry name" value="Peptidase_S1"/>
</dbReference>
<dbReference type="PRINTS" id="PR00722">
    <property type="entry name" value="CHYMOTRYPSIN"/>
</dbReference>
<keyword evidence="5 8" id="KW-0720">Serine protease</keyword>